<evidence type="ECO:0000313" key="1">
    <source>
        <dbReference type="EMBL" id="SVD98200.1"/>
    </source>
</evidence>
<dbReference type="AlphaFoldDB" id="A0A382ZSB6"/>
<name>A0A382ZSB6_9ZZZZ</name>
<evidence type="ECO:0008006" key="2">
    <source>
        <dbReference type="Google" id="ProtNLM"/>
    </source>
</evidence>
<dbReference type="EMBL" id="UINC01186129">
    <property type="protein sequence ID" value="SVD98200.1"/>
    <property type="molecule type" value="Genomic_DNA"/>
</dbReference>
<sequence length="26" mass="2958">VEDPRLLTGHGRFIDDISLPRMLHVA</sequence>
<feature type="non-terminal residue" evidence="1">
    <location>
        <position position="26"/>
    </location>
</feature>
<dbReference type="SUPFAM" id="SSF54665">
    <property type="entry name" value="CO dehydrogenase molybdoprotein N-domain-like"/>
    <property type="match status" value="1"/>
</dbReference>
<organism evidence="1">
    <name type="scientific">marine metagenome</name>
    <dbReference type="NCBI Taxonomy" id="408172"/>
    <lineage>
        <taxon>unclassified sequences</taxon>
        <taxon>metagenomes</taxon>
        <taxon>ecological metagenomes</taxon>
    </lineage>
</organism>
<reference evidence="1" key="1">
    <citation type="submission" date="2018-05" db="EMBL/GenBank/DDBJ databases">
        <authorList>
            <person name="Lanie J.A."/>
            <person name="Ng W.-L."/>
            <person name="Kazmierczak K.M."/>
            <person name="Andrzejewski T.M."/>
            <person name="Davidsen T.M."/>
            <person name="Wayne K.J."/>
            <person name="Tettelin H."/>
            <person name="Glass J.I."/>
            <person name="Rusch D."/>
            <person name="Podicherti R."/>
            <person name="Tsui H.-C.T."/>
            <person name="Winkler M.E."/>
        </authorList>
    </citation>
    <scope>NUCLEOTIDE SEQUENCE</scope>
</reference>
<accession>A0A382ZSB6</accession>
<dbReference type="InterPro" id="IPR036856">
    <property type="entry name" value="Ald_Oxase/Xan_DH_a/b_sf"/>
</dbReference>
<protein>
    <recommendedName>
        <fullName evidence="2">Aldehyde oxidase/xanthine dehydrogenase a/b hammerhead domain-containing protein</fullName>
    </recommendedName>
</protein>
<gene>
    <name evidence="1" type="ORF">METZ01_LOCUS451054</name>
</gene>
<feature type="non-terminal residue" evidence="1">
    <location>
        <position position="1"/>
    </location>
</feature>
<proteinExistence type="predicted"/>
<dbReference type="Gene3D" id="3.90.1170.50">
    <property type="entry name" value="Aldehyde oxidase/xanthine dehydrogenase, a/b hammerhead"/>
    <property type="match status" value="1"/>
</dbReference>